<evidence type="ECO:0000256" key="2">
    <source>
        <dbReference type="ARBA" id="ARBA00022597"/>
    </source>
</evidence>
<dbReference type="PANTHER" id="PTHR30175:SF1">
    <property type="entry name" value="PTS SYSTEM ARBUTIN-, CELLOBIOSE-, AND SALICIN-SPECIFIC EIIBC COMPONENT-RELATED"/>
    <property type="match status" value="1"/>
</dbReference>
<evidence type="ECO:0000313" key="9">
    <source>
        <dbReference type="Proteomes" id="UP000077317"/>
    </source>
</evidence>
<dbReference type="GO" id="GO:0009401">
    <property type="term" value="P:phosphoenolpyruvate-dependent sugar phosphotransferase system"/>
    <property type="evidence" value="ECO:0007669"/>
    <property type="project" value="UniProtKB-KW"/>
</dbReference>
<dbReference type="OrthoDB" id="9797715at2"/>
<evidence type="ECO:0000256" key="1">
    <source>
        <dbReference type="ARBA" id="ARBA00022448"/>
    </source>
</evidence>
<keyword evidence="4" id="KW-0598">Phosphotransferase system</keyword>
<dbReference type="SUPFAM" id="SSF55604">
    <property type="entry name" value="Glucose permease domain IIB"/>
    <property type="match status" value="1"/>
</dbReference>
<protein>
    <recommendedName>
        <fullName evidence="7">PTS EIIB type-1 domain-containing protein</fullName>
    </recommendedName>
</protein>
<keyword evidence="5" id="KW-0418">Kinase</keyword>
<evidence type="ECO:0000256" key="3">
    <source>
        <dbReference type="ARBA" id="ARBA00022679"/>
    </source>
</evidence>
<sequence>MTASSTEKLAEALLDCLGGSANIKDVRYCSTRLRFRLKKKSRVDSDRLKMISGIAAAAERNGQYQLVLVHYKTKDVYDALTDNGLKGVGMVDAQDAWIN</sequence>
<feature type="active site" description="Phosphocysteine intermediate; for EIIB activity" evidence="6">
    <location>
        <position position="29"/>
    </location>
</feature>
<dbReference type="Proteomes" id="UP000077317">
    <property type="component" value="Chromosome"/>
</dbReference>
<dbReference type="STRING" id="1811193.A0O21_02780"/>
<feature type="domain" description="PTS EIIB type-1" evidence="7">
    <location>
        <begin position="7"/>
        <end position="90"/>
    </location>
</feature>
<dbReference type="EMBL" id="CP014699">
    <property type="protein sequence ID" value="AND79021.1"/>
    <property type="molecule type" value="Genomic_DNA"/>
</dbReference>
<reference evidence="9" key="2">
    <citation type="submission" date="2016-03" db="EMBL/GenBank/DDBJ databases">
        <title>Streptococcus antelopensis sp. nov., isolated from the feces of the Tibetan antelope (Pantholops hodgsonii) in Hoh Xil National Nature Reserve, Qinghai, China.</title>
        <authorList>
            <person name="Bai X."/>
        </authorList>
    </citation>
    <scope>NUCLEOTIDE SEQUENCE [LARGE SCALE GENOMIC DNA]</scope>
    <source>
        <strain evidence="9">TA 26</strain>
    </source>
</reference>
<keyword evidence="1" id="KW-0813">Transport</keyword>
<organism evidence="8 9">
    <name type="scientific">Streptococcus pantholopis</name>
    <dbReference type="NCBI Taxonomy" id="1811193"/>
    <lineage>
        <taxon>Bacteria</taxon>
        <taxon>Bacillati</taxon>
        <taxon>Bacillota</taxon>
        <taxon>Bacilli</taxon>
        <taxon>Lactobacillales</taxon>
        <taxon>Streptococcaceae</taxon>
        <taxon>Streptococcus</taxon>
    </lineage>
</organism>
<dbReference type="InterPro" id="IPR036878">
    <property type="entry name" value="Glu_permease_IIB"/>
</dbReference>
<dbReference type="Pfam" id="PF00367">
    <property type="entry name" value="PTS_EIIB"/>
    <property type="match status" value="1"/>
</dbReference>
<dbReference type="InterPro" id="IPR001996">
    <property type="entry name" value="PTS_IIB_1"/>
</dbReference>
<dbReference type="GO" id="GO:0016301">
    <property type="term" value="F:kinase activity"/>
    <property type="evidence" value="ECO:0007669"/>
    <property type="project" value="UniProtKB-KW"/>
</dbReference>
<evidence type="ECO:0000256" key="5">
    <source>
        <dbReference type="ARBA" id="ARBA00022777"/>
    </source>
</evidence>
<keyword evidence="9" id="KW-1185">Reference proteome</keyword>
<evidence type="ECO:0000313" key="8">
    <source>
        <dbReference type="EMBL" id="AND79021.1"/>
    </source>
</evidence>
<evidence type="ECO:0000259" key="7">
    <source>
        <dbReference type="PROSITE" id="PS51098"/>
    </source>
</evidence>
<name>A0A172Q6E5_9STRE</name>
<dbReference type="AlphaFoldDB" id="A0A172Q6E5"/>
<evidence type="ECO:0000256" key="6">
    <source>
        <dbReference type="PROSITE-ProRule" id="PRU00421"/>
    </source>
</evidence>
<dbReference type="GO" id="GO:0008982">
    <property type="term" value="F:protein-N(PI)-phosphohistidine-sugar phosphotransferase activity"/>
    <property type="evidence" value="ECO:0007669"/>
    <property type="project" value="InterPro"/>
</dbReference>
<dbReference type="InterPro" id="IPR018113">
    <property type="entry name" value="PTrfase_EIIB_Cys"/>
</dbReference>
<gene>
    <name evidence="8" type="ORF">A0O21_02780</name>
</gene>
<dbReference type="InterPro" id="IPR050558">
    <property type="entry name" value="PTS_Sugar-Specific_Components"/>
</dbReference>
<reference evidence="8 9" key="1">
    <citation type="journal article" date="2016" name="Int. J. Syst. Evol. Microbiol.">
        <title>Streptococcuspantholopis sp. nov., isolated from faeces of the Tibetan antelope (Pantholops hodgsonii).</title>
        <authorList>
            <person name="Bai X."/>
            <person name="Xiong Y."/>
            <person name="Lu S."/>
            <person name="Jin D."/>
            <person name="Lai X."/>
            <person name="Yang J."/>
            <person name="Niu L."/>
            <person name="Hu S."/>
            <person name="Meng X."/>
            <person name="Pu J."/>
            <person name="Ye C."/>
            <person name="Xu J."/>
        </authorList>
    </citation>
    <scope>NUCLEOTIDE SEQUENCE [LARGE SCALE GENOMIC DNA]</scope>
    <source>
        <strain evidence="8 9">TA 26</strain>
    </source>
</reference>
<dbReference type="PROSITE" id="PS51098">
    <property type="entry name" value="PTS_EIIB_TYPE_1"/>
    <property type="match status" value="1"/>
</dbReference>
<accession>A0A172Q6E5</accession>
<keyword evidence="3" id="KW-0808">Transferase</keyword>
<evidence type="ECO:0000256" key="4">
    <source>
        <dbReference type="ARBA" id="ARBA00022683"/>
    </source>
</evidence>
<proteinExistence type="predicted"/>
<dbReference type="PANTHER" id="PTHR30175">
    <property type="entry name" value="PHOSPHOTRANSFERASE SYSTEM TRANSPORT PROTEIN"/>
    <property type="match status" value="1"/>
</dbReference>
<keyword evidence="2" id="KW-0762">Sugar transport</keyword>
<dbReference type="KEGG" id="spat:A0O21_02780"/>
<dbReference type="Gene3D" id="3.30.1360.60">
    <property type="entry name" value="Glucose permease domain IIB"/>
    <property type="match status" value="1"/>
</dbReference>
<dbReference type="RefSeq" id="WP_067060889.1">
    <property type="nucleotide sequence ID" value="NZ_CP014699.1"/>
</dbReference>